<evidence type="ECO:0000256" key="2">
    <source>
        <dbReference type="SAM" id="MobiDB-lite"/>
    </source>
</evidence>
<dbReference type="PANTHER" id="PTHR37984">
    <property type="entry name" value="PROTEIN CBG26694"/>
    <property type="match status" value="1"/>
</dbReference>
<evidence type="ECO:0000313" key="4">
    <source>
        <dbReference type="Proteomes" id="UP001652622"/>
    </source>
</evidence>
<evidence type="ECO:0000256" key="1">
    <source>
        <dbReference type="PROSITE-ProRule" id="PRU00047"/>
    </source>
</evidence>
<dbReference type="InParanoid" id="A0A6P9AUH4"/>
<sequence>MTMLAPPAPFSPARESWKSYMLRFNGFLEANDLSALPDNRKRAFFLCHCGPEVFEMAQALSEPAEVQKVPWATLQETLRAHYAPLPSRMVSRFEFWRRSQEEGETVDQYVAALRKAAAHCEYRNPEEAMLERLVLGLRDRRLQRRLLPKPNLTLKMVLEEARANEDSTDEGDEIQRLRFERKTGNPETGERPPFCARCGGDHPKAGCRFQDAICQRCERKGHIARACRASQPALHRQRQPATQTGFRKAQFPKPKRRETPQTTIGYISEYPCEHPLKKIHVTVLIEGSPCDMEVVTSSCMTIVSWKTIKAAVPELAKKQLTPQKVLLKTYQGYRIPVIGRGSFQVKFNNFVGPLQLTVVKDDRPSLLGLEWFDALGLGLSFQDDGIKELTKEFADVFNGSLEGDSS</sequence>
<dbReference type="PANTHER" id="PTHR37984:SF12">
    <property type="entry name" value="RIBONUCLEASE H"/>
    <property type="match status" value="1"/>
</dbReference>
<keyword evidence="1" id="KW-0479">Metal-binding</keyword>
<dbReference type="InterPro" id="IPR050951">
    <property type="entry name" value="Retrovirus_Pol_polyprotein"/>
</dbReference>
<dbReference type="GO" id="GO:0003676">
    <property type="term" value="F:nucleic acid binding"/>
    <property type="evidence" value="ECO:0007669"/>
    <property type="project" value="InterPro"/>
</dbReference>
<feature type="region of interest" description="Disordered" evidence="2">
    <location>
        <begin position="229"/>
        <end position="259"/>
    </location>
</feature>
<proteinExistence type="predicted"/>
<keyword evidence="1" id="KW-0862">Zinc</keyword>
<dbReference type="RefSeq" id="XP_034260979.1">
    <property type="nucleotide sequence ID" value="XM_034405088.2"/>
</dbReference>
<keyword evidence="4" id="KW-1185">Reference proteome</keyword>
<name>A0A6P9AUH4_PANGU</name>
<dbReference type="GeneID" id="117656925"/>
<feature type="domain" description="CCHC-type" evidence="3">
    <location>
        <begin position="214"/>
        <end position="228"/>
    </location>
</feature>
<protein>
    <submittedName>
        <fullName evidence="5">Uncharacterized protein LOC117656925</fullName>
    </submittedName>
</protein>
<gene>
    <name evidence="5" type="primary">LOC117656925</name>
</gene>
<dbReference type="InterPro" id="IPR005162">
    <property type="entry name" value="Retrotrans_gag_dom"/>
</dbReference>
<dbReference type="KEGG" id="pgut:117656925"/>
<dbReference type="Proteomes" id="UP001652622">
    <property type="component" value="Unplaced"/>
</dbReference>
<keyword evidence="1" id="KW-0863">Zinc-finger</keyword>
<dbReference type="PROSITE" id="PS50158">
    <property type="entry name" value="ZF_CCHC"/>
    <property type="match status" value="1"/>
</dbReference>
<dbReference type="Pfam" id="PF03732">
    <property type="entry name" value="Retrotrans_gag"/>
    <property type="match status" value="1"/>
</dbReference>
<organism evidence="4 5">
    <name type="scientific">Pantherophis guttatus</name>
    <name type="common">Corn snake</name>
    <name type="synonym">Elaphe guttata</name>
    <dbReference type="NCBI Taxonomy" id="94885"/>
    <lineage>
        <taxon>Eukaryota</taxon>
        <taxon>Metazoa</taxon>
        <taxon>Chordata</taxon>
        <taxon>Craniata</taxon>
        <taxon>Vertebrata</taxon>
        <taxon>Euteleostomi</taxon>
        <taxon>Lepidosauria</taxon>
        <taxon>Squamata</taxon>
        <taxon>Bifurcata</taxon>
        <taxon>Unidentata</taxon>
        <taxon>Episquamata</taxon>
        <taxon>Toxicofera</taxon>
        <taxon>Serpentes</taxon>
        <taxon>Colubroidea</taxon>
        <taxon>Colubridae</taxon>
        <taxon>Colubrinae</taxon>
        <taxon>Pantherophis</taxon>
    </lineage>
</organism>
<reference evidence="5" key="1">
    <citation type="submission" date="2025-08" db="UniProtKB">
        <authorList>
            <consortium name="RefSeq"/>
        </authorList>
    </citation>
    <scope>IDENTIFICATION</scope>
    <source>
        <tissue evidence="5">Blood</tissue>
    </source>
</reference>
<dbReference type="InterPro" id="IPR001878">
    <property type="entry name" value="Znf_CCHC"/>
</dbReference>
<evidence type="ECO:0000259" key="3">
    <source>
        <dbReference type="PROSITE" id="PS50158"/>
    </source>
</evidence>
<dbReference type="GO" id="GO:0008270">
    <property type="term" value="F:zinc ion binding"/>
    <property type="evidence" value="ECO:0007669"/>
    <property type="project" value="UniProtKB-KW"/>
</dbReference>
<dbReference type="OMA" id="CSHEISS"/>
<evidence type="ECO:0000313" key="5">
    <source>
        <dbReference type="RefSeq" id="XP_034260979.1"/>
    </source>
</evidence>
<accession>A0A6P9AUH4</accession>
<dbReference type="AlphaFoldDB" id="A0A6P9AUH4"/>